<dbReference type="EMBL" id="GBXM01028181">
    <property type="protein sequence ID" value="JAH80396.1"/>
    <property type="molecule type" value="Transcribed_RNA"/>
</dbReference>
<dbReference type="AlphaFoldDB" id="A0A0E9VQR9"/>
<organism evidence="2">
    <name type="scientific">Anguilla anguilla</name>
    <name type="common">European freshwater eel</name>
    <name type="synonym">Muraena anguilla</name>
    <dbReference type="NCBI Taxonomy" id="7936"/>
    <lineage>
        <taxon>Eukaryota</taxon>
        <taxon>Metazoa</taxon>
        <taxon>Chordata</taxon>
        <taxon>Craniata</taxon>
        <taxon>Vertebrata</taxon>
        <taxon>Euteleostomi</taxon>
        <taxon>Actinopterygii</taxon>
        <taxon>Neopterygii</taxon>
        <taxon>Teleostei</taxon>
        <taxon>Anguilliformes</taxon>
        <taxon>Anguillidae</taxon>
        <taxon>Anguilla</taxon>
    </lineage>
</organism>
<evidence type="ECO:0000256" key="1">
    <source>
        <dbReference type="SAM" id="MobiDB-lite"/>
    </source>
</evidence>
<reference evidence="2" key="2">
    <citation type="journal article" date="2015" name="Fish Shellfish Immunol.">
        <title>Early steps in the European eel (Anguilla anguilla)-Vibrio vulnificus interaction in the gills: Role of the RtxA13 toxin.</title>
        <authorList>
            <person name="Callol A."/>
            <person name="Pajuelo D."/>
            <person name="Ebbesson L."/>
            <person name="Teles M."/>
            <person name="MacKenzie S."/>
            <person name="Amaro C."/>
        </authorList>
    </citation>
    <scope>NUCLEOTIDE SEQUENCE</scope>
</reference>
<sequence>MGDEDNDSLPGFNQKRVQTPLHKPGSRWGEHGQVRCDELMSC</sequence>
<reference evidence="2" key="1">
    <citation type="submission" date="2014-11" db="EMBL/GenBank/DDBJ databases">
        <authorList>
            <person name="Amaro Gonzalez C."/>
        </authorList>
    </citation>
    <scope>NUCLEOTIDE SEQUENCE</scope>
</reference>
<proteinExistence type="predicted"/>
<feature type="region of interest" description="Disordered" evidence="1">
    <location>
        <begin position="1"/>
        <end position="30"/>
    </location>
</feature>
<accession>A0A0E9VQR9</accession>
<name>A0A0E9VQR9_ANGAN</name>
<evidence type="ECO:0000313" key="2">
    <source>
        <dbReference type="EMBL" id="JAH80396.1"/>
    </source>
</evidence>
<protein>
    <submittedName>
        <fullName evidence="2">Uncharacterized protein</fullName>
    </submittedName>
</protein>